<name>A0A5B7JFG4_PORTR</name>
<reference evidence="2 3" key="1">
    <citation type="submission" date="2019-05" db="EMBL/GenBank/DDBJ databases">
        <title>Another draft genome of Portunus trituberculatus and its Hox gene families provides insights of decapod evolution.</title>
        <authorList>
            <person name="Jeong J.-H."/>
            <person name="Song I."/>
            <person name="Kim S."/>
            <person name="Choi T."/>
            <person name="Kim D."/>
            <person name="Ryu S."/>
            <person name="Kim W."/>
        </authorList>
    </citation>
    <scope>NUCLEOTIDE SEQUENCE [LARGE SCALE GENOMIC DNA]</scope>
    <source>
        <tissue evidence="2">Muscle</tissue>
    </source>
</reference>
<dbReference type="EMBL" id="VSRR010107168">
    <property type="protein sequence ID" value="MPC96741.1"/>
    <property type="molecule type" value="Genomic_DNA"/>
</dbReference>
<organism evidence="2 3">
    <name type="scientific">Portunus trituberculatus</name>
    <name type="common">Swimming crab</name>
    <name type="synonym">Neptunus trituberculatus</name>
    <dbReference type="NCBI Taxonomy" id="210409"/>
    <lineage>
        <taxon>Eukaryota</taxon>
        <taxon>Metazoa</taxon>
        <taxon>Ecdysozoa</taxon>
        <taxon>Arthropoda</taxon>
        <taxon>Crustacea</taxon>
        <taxon>Multicrustacea</taxon>
        <taxon>Malacostraca</taxon>
        <taxon>Eumalacostraca</taxon>
        <taxon>Eucarida</taxon>
        <taxon>Decapoda</taxon>
        <taxon>Pleocyemata</taxon>
        <taxon>Brachyura</taxon>
        <taxon>Eubrachyura</taxon>
        <taxon>Portunoidea</taxon>
        <taxon>Portunidae</taxon>
        <taxon>Portuninae</taxon>
        <taxon>Portunus</taxon>
    </lineage>
</organism>
<proteinExistence type="predicted"/>
<evidence type="ECO:0000256" key="1">
    <source>
        <dbReference type="SAM" id="MobiDB-lite"/>
    </source>
</evidence>
<protein>
    <submittedName>
        <fullName evidence="2">Uncharacterized protein</fullName>
    </submittedName>
</protein>
<feature type="region of interest" description="Disordered" evidence="1">
    <location>
        <begin position="21"/>
        <end position="103"/>
    </location>
</feature>
<evidence type="ECO:0000313" key="3">
    <source>
        <dbReference type="Proteomes" id="UP000324222"/>
    </source>
</evidence>
<feature type="compositionally biased region" description="Polar residues" evidence="1">
    <location>
        <begin position="54"/>
        <end position="63"/>
    </location>
</feature>
<feature type="compositionally biased region" description="Basic residues" evidence="1">
    <location>
        <begin position="35"/>
        <end position="53"/>
    </location>
</feature>
<dbReference type="Proteomes" id="UP000324222">
    <property type="component" value="Unassembled WGS sequence"/>
</dbReference>
<sequence length="103" mass="11363">MLPLHSLSPAPDPLRLTYHAVTPHVPEKHTSTSHYNKKLTLHANRKPAPRCRKNSTSLSNKSITFRPEKDKKNASHANKPKRASPAATHCPLPHGSLSPANIQ</sequence>
<gene>
    <name evidence="2" type="ORF">E2C01_092017</name>
</gene>
<dbReference type="AlphaFoldDB" id="A0A5B7JFG4"/>
<accession>A0A5B7JFG4</accession>
<comment type="caution">
    <text evidence="2">The sequence shown here is derived from an EMBL/GenBank/DDBJ whole genome shotgun (WGS) entry which is preliminary data.</text>
</comment>
<keyword evidence="3" id="KW-1185">Reference proteome</keyword>
<evidence type="ECO:0000313" key="2">
    <source>
        <dbReference type="EMBL" id="MPC96741.1"/>
    </source>
</evidence>